<dbReference type="EMBL" id="JBHTEY010000004">
    <property type="protein sequence ID" value="MFC7616331.1"/>
    <property type="molecule type" value="Genomic_DNA"/>
</dbReference>
<keyword evidence="1" id="KW-0597">Phosphoprotein</keyword>
<evidence type="ECO:0000313" key="3">
    <source>
        <dbReference type="EMBL" id="MFC7616331.1"/>
    </source>
</evidence>
<sequence length="70" mass="7246">MGAGRTKVLAVEANPLTSMGLQALFARSRDLAPCGITASITAALATVRETRPDVVLVDSSSTPPRTAHAR</sequence>
<organism evidence="3 4">
    <name type="scientific">Actinokineospora soli</name>
    <dbReference type="NCBI Taxonomy" id="1048753"/>
    <lineage>
        <taxon>Bacteria</taxon>
        <taxon>Bacillati</taxon>
        <taxon>Actinomycetota</taxon>
        <taxon>Actinomycetes</taxon>
        <taxon>Pseudonocardiales</taxon>
        <taxon>Pseudonocardiaceae</taxon>
        <taxon>Actinokineospora</taxon>
    </lineage>
</organism>
<dbReference type="Proteomes" id="UP001596512">
    <property type="component" value="Unassembled WGS sequence"/>
</dbReference>
<reference evidence="4" key="1">
    <citation type="journal article" date="2019" name="Int. J. Syst. Evol. Microbiol.">
        <title>The Global Catalogue of Microorganisms (GCM) 10K type strain sequencing project: providing services to taxonomists for standard genome sequencing and annotation.</title>
        <authorList>
            <consortium name="The Broad Institute Genomics Platform"/>
            <consortium name="The Broad Institute Genome Sequencing Center for Infectious Disease"/>
            <person name="Wu L."/>
            <person name="Ma J."/>
        </authorList>
    </citation>
    <scope>NUCLEOTIDE SEQUENCE [LARGE SCALE GENOMIC DNA]</scope>
    <source>
        <strain evidence="4">JCM 17695</strain>
    </source>
</reference>
<feature type="modified residue" description="4-aspartylphosphate" evidence="1">
    <location>
        <position position="58"/>
    </location>
</feature>
<dbReference type="SUPFAM" id="SSF52172">
    <property type="entry name" value="CheY-like"/>
    <property type="match status" value="1"/>
</dbReference>
<evidence type="ECO:0000256" key="1">
    <source>
        <dbReference type="PROSITE-ProRule" id="PRU00169"/>
    </source>
</evidence>
<dbReference type="PROSITE" id="PS50110">
    <property type="entry name" value="RESPONSE_REGULATORY"/>
    <property type="match status" value="1"/>
</dbReference>
<name>A0ABW2TSM1_9PSEU</name>
<dbReference type="InterPro" id="IPR011006">
    <property type="entry name" value="CheY-like_superfamily"/>
</dbReference>
<protein>
    <recommendedName>
        <fullName evidence="2">Response regulatory domain-containing protein</fullName>
    </recommendedName>
</protein>
<comment type="caution">
    <text evidence="3">The sequence shown here is derived from an EMBL/GenBank/DDBJ whole genome shotgun (WGS) entry which is preliminary data.</text>
</comment>
<gene>
    <name evidence="3" type="ORF">ACFQV2_25520</name>
</gene>
<dbReference type="InterPro" id="IPR001789">
    <property type="entry name" value="Sig_transdc_resp-reg_receiver"/>
</dbReference>
<feature type="domain" description="Response regulatory" evidence="2">
    <location>
        <begin position="7"/>
        <end position="70"/>
    </location>
</feature>
<keyword evidence="4" id="KW-1185">Reference proteome</keyword>
<evidence type="ECO:0000313" key="4">
    <source>
        <dbReference type="Proteomes" id="UP001596512"/>
    </source>
</evidence>
<evidence type="ECO:0000259" key="2">
    <source>
        <dbReference type="PROSITE" id="PS50110"/>
    </source>
</evidence>
<proteinExistence type="predicted"/>
<dbReference type="Gene3D" id="3.40.50.2300">
    <property type="match status" value="1"/>
</dbReference>
<accession>A0ABW2TSM1</accession>